<dbReference type="GO" id="GO:0005524">
    <property type="term" value="F:ATP binding"/>
    <property type="evidence" value="ECO:0007669"/>
    <property type="project" value="UniProtKB-KW"/>
</dbReference>
<sequence>MLIRALAKPVIRIANLRPDIDDLSLPTVFLTAPTGTAAYGIKGLTLHSVFKLPLNQFSGLKLKLSSDISNTLRCQFANVKLLIIDKISMVGIKTLRYIDQQLRSILRINKPFDDIITEIMRQKYDKQLAIMLTKLARGQLEKADVKHFQNHITYLDITFQPQMMHLWATNNEVDEMISSMNQVSFISEAIDTSAKRSDIESAKKFPRQKTTGLALSIVNGAIGEFLQINKGQTAGGKEVAKRVWIKFDEPDVGSLTRQKIKNKLKPEGEHTDYMCKWTPIEIIKLEFQLGNAEHHKVTRMQLPLVEALALAVHKSQGATYQSVAFHIPQKFLKCNMLYVGCSRATSAQGLRIDYFPAKPPKPSAKVEHEMCRLRTSKSINHKETICSTTLLQDQKKNTHIEAIEVIIENITYIGIYSSPNFPVPKLCDFIETVASTKNNFIFIGDFSINFNTPPKQLVQILKHFNYKILVDSITTADHGTTIDNVITNVDIAALVYESFISDHRPILVMNIDTFKEIEKYSETVDDQIVQEVKNNFIKPNFPAIDGFPVEKSKKSVKSTKVDNDTILVPETKTTSTKIVDYNIIINDIQILQVNSNTLKVPENCNIRSDSLLETISDNATMSKNPKTIKISSIKNKVDITSSSIFCGLLTLMMYHKTLDDCKCNNCNNVGGSEDKHQIIEANEYIVIELKLFIPIAVNGQFVTKKISDLKHSGVPTSVFEIAGAQYKTQAAILHMGENTSSGHYIAYLRQGTSN</sequence>
<dbReference type="InterPro" id="IPR051055">
    <property type="entry name" value="PIF1_helicase"/>
</dbReference>
<keyword evidence="1 3" id="KW-0378">Hydrolase</keyword>
<evidence type="ECO:0000313" key="4">
    <source>
        <dbReference type="Proteomes" id="UP000478052"/>
    </source>
</evidence>
<organism evidence="3 4">
    <name type="scientific">Aphis craccivora</name>
    <name type="common">Cowpea aphid</name>
    <dbReference type="NCBI Taxonomy" id="307492"/>
    <lineage>
        <taxon>Eukaryota</taxon>
        <taxon>Metazoa</taxon>
        <taxon>Ecdysozoa</taxon>
        <taxon>Arthropoda</taxon>
        <taxon>Hexapoda</taxon>
        <taxon>Insecta</taxon>
        <taxon>Pterygota</taxon>
        <taxon>Neoptera</taxon>
        <taxon>Paraneoptera</taxon>
        <taxon>Hemiptera</taxon>
        <taxon>Sternorrhyncha</taxon>
        <taxon>Aphidomorpha</taxon>
        <taxon>Aphidoidea</taxon>
        <taxon>Aphididae</taxon>
        <taxon>Aphidini</taxon>
        <taxon>Aphis</taxon>
        <taxon>Aphis</taxon>
    </lineage>
</organism>
<dbReference type="GO" id="GO:0043139">
    <property type="term" value="F:5'-3' DNA helicase activity"/>
    <property type="evidence" value="ECO:0007669"/>
    <property type="project" value="UniProtKB-EC"/>
</dbReference>
<keyword evidence="4" id="KW-1185">Reference proteome</keyword>
<dbReference type="EMBL" id="VUJU01011330">
    <property type="protein sequence ID" value="KAF0711252.1"/>
    <property type="molecule type" value="Genomic_DNA"/>
</dbReference>
<keyword evidence="1" id="KW-0227">DNA damage</keyword>
<dbReference type="PANTHER" id="PTHR47642">
    <property type="entry name" value="ATP-DEPENDENT DNA HELICASE"/>
    <property type="match status" value="1"/>
</dbReference>
<evidence type="ECO:0000313" key="3">
    <source>
        <dbReference type="EMBL" id="KAF0711252.1"/>
    </source>
</evidence>
<dbReference type="Proteomes" id="UP000478052">
    <property type="component" value="Unassembled WGS sequence"/>
</dbReference>
<dbReference type="GO" id="GO:0006310">
    <property type="term" value="P:DNA recombination"/>
    <property type="evidence" value="ECO:0007669"/>
    <property type="project" value="UniProtKB-KW"/>
</dbReference>
<comment type="cofactor">
    <cofactor evidence="1">
        <name>Mg(2+)</name>
        <dbReference type="ChEBI" id="CHEBI:18420"/>
    </cofactor>
</comment>
<keyword evidence="1" id="KW-0233">DNA recombination</keyword>
<dbReference type="Gene3D" id="3.40.50.300">
    <property type="entry name" value="P-loop containing nucleotide triphosphate hydrolases"/>
    <property type="match status" value="2"/>
</dbReference>
<dbReference type="InterPro" id="IPR038765">
    <property type="entry name" value="Papain-like_cys_pep_sf"/>
</dbReference>
<gene>
    <name evidence="3" type="ORF">FWK35_00033239</name>
</gene>
<evidence type="ECO:0000256" key="1">
    <source>
        <dbReference type="RuleBase" id="RU363044"/>
    </source>
</evidence>
<feature type="domain" description="DNA helicase Pif1-like DEAD-box helicase" evidence="2">
    <location>
        <begin position="28"/>
        <end position="113"/>
    </location>
</feature>
<protein>
    <recommendedName>
        <fullName evidence="1">ATP-dependent DNA helicase</fullName>
        <ecNumber evidence="1">5.6.2.3</ecNumber>
    </recommendedName>
</protein>
<dbReference type="EC" id="5.6.2.3" evidence="1"/>
<dbReference type="GO" id="GO:0016787">
    <property type="term" value="F:hydrolase activity"/>
    <property type="evidence" value="ECO:0007669"/>
    <property type="project" value="UniProtKB-KW"/>
</dbReference>
<keyword evidence="1" id="KW-0234">DNA repair</keyword>
<dbReference type="CDD" id="cd02257">
    <property type="entry name" value="Peptidase_C19"/>
    <property type="match status" value="1"/>
</dbReference>
<comment type="similarity">
    <text evidence="1">Belongs to the helicase family.</text>
</comment>
<dbReference type="InterPro" id="IPR036691">
    <property type="entry name" value="Endo/exonu/phosph_ase_sf"/>
</dbReference>
<dbReference type="InterPro" id="IPR027417">
    <property type="entry name" value="P-loop_NTPase"/>
</dbReference>
<dbReference type="Gene3D" id="3.90.70.10">
    <property type="entry name" value="Cysteine proteinases"/>
    <property type="match status" value="1"/>
</dbReference>
<dbReference type="SUPFAM" id="SSF52540">
    <property type="entry name" value="P-loop containing nucleoside triphosphate hydrolases"/>
    <property type="match status" value="1"/>
</dbReference>
<keyword evidence="1" id="KW-0547">Nucleotide-binding</keyword>
<dbReference type="SUPFAM" id="SSF56219">
    <property type="entry name" value="DNase I-like"/>
    <property type="match status" value="1"/>
</dbReference>
<proteinExistence type="inferred from homology"/>
<keyword evidence="1" id="KW-0067">ATP-binding</keyword>
<dbReference type="AlphaFoldDB" id="A0A6G0VVC8"/>
<dbReference type="GO" id="GO:0000723">
    <property type="term" value="P:telomere maintenance"/>
    <property type="evidence" value="ECO:0007669"/>
    <property type="project" value="InterPro"/>
</dbReference>
<name>A0A6G0VVC8_APHCR</name>
<accession>A0A6G0VVC8</accession>
<evidence type="ECO:0000259" key="2">
    <source>
        <dbReference type="Pfam" id="PF05970"/>
    </source>
</evidence>
<dbReference type="SUPFAM" id="SSF54001">
    <property type="entry name" value="Cysteine proteinases"/>
    <property type="match status" value="1"/>
</dbReference>
<dbReference type="Pfam" id="PF05970">
    <property type="entry name" value="PIF1"/>
    <property type="match status" value="1"/>
</dbReference>
<dbReference type="GO" id="GO:0006281">
    <property type="term" value="P:DNA repair"/>
    <property type="evidence" value="ECO:0007669"/>
    <property type="project" value="UniProtKB-KW"/>
</dbReference>
<comment type="caution">
    <text evidence="3">The sequence shown here is derived from an EMBL/GenBank/DDBJ whole genome shotgun (WGS) entry which is preliminary data.</text>
</comment>
<comment type="catalytic activity">
    <reaction evidence="1">
        <text>ATP + H2O = ADP + phosphate + H(+)</text>
        <dbReference type="Rhea" id="RHEA:13065"/>
        <dbReference type="ChEBI" id="CHEBI:15377"/>
        <dbReference type="ChEBI" id="CHEBI:15378"/>
        <dbReference type="ChEBI" id="CHEBI:30616"/>
        <dbReference type="ChEBI" id="CHEBI:43474"/>
        <dbReference type="ChEBI" id="CHEBI:456216"/>
        <dbReference type="EC" id="5.6.2.3"/>
    </reaction>
</comment>
<feature type="non-terminal residue" evidence="3">
    <location>
        <position position="754"/>
    </location>
</feature>
<reference evidence="3 4" key="1">
    <citation type="submission" date="2019-08" db="EMBL/GenBank/DDBJ databases">
        <title>Whole genome of Aphis craccivora.</title>
        <authorList>
            <person name="Voronova N.V."/>
            <person name="Shulinski R.S."/>
            <person name="Bandarenka Y.V."/>
            <person name="Zhorov D.G."/>
            <person name="Warner D."/>
        </authorList>
    </citation>
    <scope>NUCLEOTIDE SEQUENCE [LARGE SCALE GENOMIC DNA]</scope>
    <source>
        <strain evidence="3">180601</strain>
        <tissue evidence="3">Whole Body</tissue>
    </source>
</reference>
<keyword evidence="1" id="KW-0347">Helicase</keyword>
<dbReference type="InterPro" id="IPR010285">
    <property type="entry name" value="DNA_helicase_pif1-like_DEAD"/>
</dbReference>
<dbReference type="OrthoDB" id="6618346at2759"/>